<organism evidence="2 3">
    <name type="scientific">Strongyloides papillosus</name>
    <name type="common">Intestinal threadworm</name>
    <dbReference type="NCBI Taxonomy" id="174720"/>
    <lineage>
        <taxon>Eukaryota</taxon>
        <taxon>Metazoa</taxon>
        <taxon>Ecdysozoa</taxon>
        <taxon>Nematoda</taxon>
        <taxon>Chromadorea</taxon>
        <taxon>Rhabditida</taxon>
        <taxon>Tylenchina</taxon>
        <taxon>Panagrolaimomorpha</taxon>
        <taxon>Strongyloidoidea</taxon>
        <taxon>Strongyloididae</taxon>
        <taxon>Strongyloides</taxon>
    </lineage>
</organism>
<evidence type="ECO:0000313" key="3">
    <source>
        <dbReference type="WBParaSite" id="SPAL_0001458800.1"/>
    </source>
</evidence>
<name>A0A0N5C9K6_STREA</name>
<feature type="compositionally biased region" description="Polar residues" evidence="1">
    <location>
        <begin position="190"/>
        <end position="223"/>
    </location>
</feature>
<dbReference type="WBParaSite" id="SPAL_0001458800.1">
    <property type="protein sequence ID" value="SPAL_0001458800.1"/>
    <property type="gene ID" value="SPAL_0001458800"/>
</dbReference>
<feature type="region of interest" description="Disordered" evidence="1">
    <location>
        <begin position="186"/>
        <end position="243"/>
    </location>
</feature>
<reference evidence="3" key="1">
    <citation type="submission" date="2017-02" db="UniProtKB">
        <authorList>
            <consortium name="WormBaseParasite"/>
        </authorList>
    </citation>
    <scope>IDENTIFICATION</scope>
</reference>
<dbReference type="AlphaFoldDB" id="A0A0N5C9K6"/>
<accession>A0A0N5C9K6</accession>
<proteinExistence type="predicted"/>
<evidence type="ECO:0000256" key="1">
    <source>
        <dbReference type="SAM" id="MobiDB-lite"/>
    </source>
</evidence>
<keyword evidence="2" id="KW-1185">Reference proteome</keyword>
<evidence type="ECO:0000313" key="2">
    <source>
        <dbReference type="Proteomes" id="UP000046392"/>
    </source>
</evidence>
<dbReference type="Proteomes" id="UP000046392">
    <property type="component" value="Unplaced"/>
</dbReference>
<sequence>MLNIKNSKFPNVSTQFKVNINGNVNYTSGTGFNIELTKLKEIVEKKVPYYRIGTMYVLRAVTLCESMSCSENHEKAKVKKGNIEVEMDFEDYDSIINIENKIKRKNKDSGLLLFIEFKVDRAVIEGYIIREILVIDDLSTYEELFRLEMEVMEKAWDHKLFSTKKIDLIPNENGFNQVEFRILEGEEQKTSQSKATNKTSNSFHRDSLLSSRRTQSDPTNTYSNKRKGSEILHSTSFKKEKKEEPGLDVSLTYSNTNDKENLGDFEFPQSTIVSAIEATINSSGGSSVDISTIREFLGIKHSELASHLLKLTGQYDIFDGMKKIKRRN</sequence>
<protein>
    <submittedName>
        <fullName evidence="3">Uncharacterized protein</fullName>
    </submittedName>
</protein>